<sequence length="310" mass="35854">MAEDKIYRLLAMQQQLLSGNTLNKKEAAARFEVGEKSIQRDLETLRAYYAGQGNDLLYDREANCYRLEQPAETRLTKSEVLAVCKILLESRAFTEKELDPILNKLVACCTPVQNLRAVQELIGNERFHYVPPHHGQAFVDKLWTLGEAIRDHKVVEMDYVGTHNAAPKHRRVQPVGILFSEYYFYLAAFIEGIDKKEHFANPEDRSPTIYRVDRIASFTVTHDRFDIPYKDRFQEGEMRKRIQFMYGGKLRHIKFKYTGPNIEAVLDRLPTARVLEELPDGGQLVEAEVFDGNGLDMWLRSQGEWVELVN</sequence>
<dbReference type="PANTHER" id="PTHR34580">
    <property type="match status" value="1"/>
</dbReference>
<name>A0A9D2F362_9FIRM</name>
<dbReference type="AlphaFoldDB" id="A0A9D2F362"/>
<feature type="domain" description="WYL" evidence="1">
    <location>
        <begin position="143"/>
        <end position="220"/>
    </location>
</feature>
<proteinExistence type="predicted"/>
<protein>
    <submittedName>
        <fullName evidence="2">WYL domain-containing protein</fullName>
    </submittedName>
</protein>
<evidence type="ECO:0000313" key="2">
    <source>
        <dbReference type="EMBL" id="HIZ48808.1"/>
    </source>
</evidence>
<dbReference type="Proteomes" id="UP000824031">
    <property type="component" value="Unassembled WGS sequence"/>
</dbReference>
<dbReference type="InterPro" id="IPR051534">
    <property type="entry name" value="CBASS_pafABC_assoc_protein"/>
</dbReference>
<dbReference type="EMBL" id="DXBO01000129">
    <property type="protein sequence ID" value="HIZ48808.1"/>
    <property type="molecule type" value="Genomic_DNA"/>
</dbReference>
<reference evidence="2" key="2">
    <citation type="submission" date="2021-04" db="EMBL/GenBank/DDBJ databases">
        <authorList>
            <person name="Gilroy R."/>
        </authorList>
    </citation>
    <scope>NUCLEOTIDE SEQUENCE</scope>
    <source>
        <strain evidence="2">3436</strain>
    </source>
</reference>
<gene>
    <name evidence="2" type="ORF">H9810_08825</name>
</gene>
<evidence type="ECO:0000259" key="1">
    <source>
        <dbReference type="Pfam" id="PF13280"/>
    </source>
</evidence>
<dbReference type="Pfam" id="PF13280">
    <property type="entry name" value="WYL"/>
    <property type="match status" value="1"/>
</dbReference>
<dbReference type="InterPro" id="IPR026881">
    <property type="entry name" value="WYL_dom"/>
</dbReference>
<accession>A0A9D2F362</accession>
<organism evidence="2 3">
    <name type="scientific">Candidatus Gemmiger excrementavium</name>
    <dbReference type="NCBI Taxonomy" id="2838608"/>
    <lineage>
        <taxon>Bacteria</taxon>
        <taxon>Bacillati</taxon>
        <taxon>Bacillota</taxon>
        <taxon>Clostridia</taxon>
        <taxon>Eubacteriales</taxon>
        <taxon>Gemmiger</taxon>
    </lineage>
</organism>
<dbReference type="PROSITE" id="PS52050">
    <property type="entry name" value="WYL"/>
    <property type="match status" value="1"/>
</dbReference>
<comment type="caution">
    <text evidence="2">The sequence shown here is derived from an EMBL/GenBank/DDBJ whole genome shotgun (WGS) entry which is preliminary data.</text>
</comment>
<reference evidence="2" key="1">
    <citation type="journal article" date="2021" name="PeerJ">
        <title>Extensive microbial diversity within the chicken gut microbiome revealed by metagenomics and culture.</title>
        <authorList>
            <person name="Gilroy R."/>
            <person name="Ravi A."/>
            <person name="Getino M."/>
            <person name="Pursley I."/>
            <person name="Horton D.L."/>
            <person name="Alikhan N.F."/>
            <person name="Baker D."/>
            <person name="Gharbi K."/>
            <person name="Hall N."/>
            <person name="Watson M."/>
            <person name="Adriaenssens E.M."/>
            <person name="Foster-Nyarko E."/>
            <person name="Jarju S."/>
            <person name="Secka A."/>
            <person name="Antonio M."/>
            <person name="Oren A."/>
            <person name="Chaudhuri R.R."/>
            <person name="La Ragione R."/>
            <person name="Hildebrand F."/>
            <person name="Pallen M.J."/>
        </authorList>
    </citation>
    <scope>NUCLEOTIDE SEQUENCE</scope>
    <source>
        <strain evidence="2">3436</strain>
    </source>
</reference>
<evidence type="ECO:0000313" key="3">
    <source>
        <dbReference type="Proteomes" id="UP000824031"/>
    </source>
</evidence>
<dbReference type="PANTHER" id="PTHR34580:SF1">
    <property type="entry name" value="PROTEIN PAFC"/>
    <property type="match status" value="1"/>
</dbReference>